<organism evidence="3 4">
    <name type="scientific">Glutinoglossum americanum</name>
    <dbReference type="NCBI Taxonomy" id="1670608"/>
    <lineage>
        <taxon>Eukaryota</taxon>
        <taxon>Fungi</taxon>
        <taxon>Dikarya</taxon>
        <taxon>Ascomycota</taxon>
        <taxon>Pezizomycotina</taxon>
        <taxon>Geoglossomycetes</taxon>
        <taxon>Geoglossales</taxon>
        <taxon>Geoglossaceae</taxon>
        <taxon>Glutinoglossum</taxon>
    </lineage>
</organism>
<keyword evidence="1" id="KW-0812">Transmembrane</keyword>
<dbReference type="Pfam" id="PF20237">
    <property type="entry name" value="DUF6594"/>
    <property type="match status" value="2"/>
</dbReference>
<reference evidence="3" key="1">
    <citation type="submission" date="2021-03" db="EMBL/GenBank/DDBJ databases">
        <title>Comparative genomics and phylogenomic investigation of the class Geoglossomycetes provide insights into ecological specialization and systematics.</title>
        <authorList>
            <person name="Melie T."/>
            <person name="Pirro S."/>
            <person name="Miller A.N."/>
            <person name="Quandt A."/>
        </authorList>
    </citation>
    <scope>NUCLEOTIDE SEQUENCE</scope>
    <source>
        <strain evidence="3">GBOQ0MN5Z8</strain>
    </source>
</reference>
<keyword evidence="1" id="KW-0472">Membrane</keyword>
<dbReference type="OrthoDB" id="3561189at2759"/>
<dbReference type="Proteomes" id="UP000698800">
    <property type="component" value="Unassembled WGS sequence"/>
</dbReference>
<feature type="transmembrane region" description="Helical" evidence="1">
    <location>
        <begin position="178"/>
        <end position="198"/>
    </location>
</feature>
<evidence type="ECO:0000313" key="4">
    <source>
        <dbReference type="Proteomes" id="UP000698800"/>
    </source>
</evidence>
<protein>
    <recommendedName>
        <fullName evidence="2">DUF6594 domain-containing protein</fullName>
    </recommendedName>
</protein>
<comment type="caution">
    <text evidence="3">The sequence shown here is derived from an EMBL/GenBank/DDBJ whole genome shotgun (WGS) entry which is preliminary data.</text>
</comment>
<dbReference type="InterPro" id="IPR046529">
    <property type="entry name" value="DUF6594"/>
</dbReference>
<feature type="transmembrane region" description="Helical" evidence="1">
    <location>
        <begin position="210"/>
        <end position="235"/>
    </location>
</feature>
<keyword evidence="4" id="KW-1185">Reference proteome</keyword>
<accession>A0A9P8I128</accession>
<proteinExistence type="predicted"/>
<dbReference type="PANTHER" id="PTHR34502">
    <property type="entry name" value="DUF6594 DOMAIN-CONTAINING PROTEIN-RELATED"/>
    <property type="match status" value="1"/>
</dbReference>
<keyword evidence="1" id="KW-1133">Transmembrane helix</keyword>
<gene>
    <name evidence="3" type="ORF">FGG08_005074</name>
</gene>
<dbReference type="PANTHER" id="PTHR34502:SF5">
    <property type="entry name" value="DUF6594 DOMAIN-CONTAINING PROTEIN"/>
    <property type="match status" value="1"/>
</dbReference>
<dbReference type="EMBL" id="JAGHQL010000113">
    <property type="protein sequence ID" value="KAH0538339.1"/>
    <property type="molecule type" value="Genomic_DNA"/>
</dbReference>
<feature type="domain" description="DUF6594" evidence="2">
    <location>
        <begin position="34"/>
        <end position="73"/>
    </location>
</feature>
<feature type="domain" description="DUF6594" evidence="2">
    <location>
        <begin position="98"/>
        <end position="235"/>
    </location>
</feature>
<evidence type="ECO:0000259" key="2">
    <source>
        <dbReference type="Pfam" id="PF20237"/>
    </source>
</evidence>
<evidence type="ECO:0000313" key="3">
    <source>
        <dbReference type="EMBL" id="KAH0538339.1"/>
    </source>
</evidence>
<evidence type="ECO:0000256" key="1">
    <source>
        <dbReference type="SAM" id="Phobius"/>
    </source>
</evidence>
<dbReference type="AlphaFoldDB" id="A0A9P8I128"/>
<sequence length="236" mass="26305">MAPEHAVTEPAAAEPPPRESLWRTRELLDVVNLYSQDSDLWVFRRFNKLHLFNILYLQRRLRNLEKDLFRLMDGDWMLCSELGIPSHDHRPAPSTLEKGYSSYFNILLSAEKTKKQPDPYTEAAEGLASIAAVEMSWTHRFIGEHGSLRKMFAKENAGDGALSILIYSEKAIQRAEMIVVNVGFCFLLICPIFLLSYLEGKAAKLGTFVAFVLAGSVLTSGLINVGNIGSLAVMAG</sequence>
<name>A0A9P8I128_9PEZI</name>